<proteinExistence type="inferred from homology"/>
<dbReference type="InterPro" id="IPR027417">
    <property type="entry name" value="P-loop_NTPase"/>
</dbReference>
<dbReference type="InterPro" id="IPR050107">
    <property type="entry name" value="ABC_carbohydrate_import_ATPase"/>
</dbReference>
<evidence type="ECO:0000256" key="3">
    <source>
        <dbReference type="ARBA" id="ARBA00022448"/>
    </source>
</evidence>
<evidence type="ECO:0000256" key="10">
    <source>
        <dbReference type="ARBA" id="ARBA00023136"/>
    </source>
</evidence>
<keyword evidence="4" id="KW-1003">Cell membrane</keyword>
<keyword evidence="8 12" id="KW-0067">ATP-binding</keyword>
<gene>
    <name evidence="12" type="ORF">HNQ66_002477</name>
</gene>
<keyword evidence="10" id="KW-0472">Membrane</keyword>
<dbReference type="FunFam" id="3.40.50.300:FF:000127">
    <property type="entry name" value="Ribose import ATP-binding protein RbsA"/>
    <property type="match status" value="1"/>
</dbReference>
<dbReference type="InterPro" id="IPR003439">
    <property type="entry name" value="ABC_transporter-like_ATP-bd"/>
</dbReference>
<dbReference type="PANTHER" id="PTHR43790">
    <property type="entry name" value="CARBOHYDRATE TRANSPORT ATP-BINDING PROTEIN MG119-RELATED"/>
    <property type="match status" value="1"/>
</dbReference>
<comment type="similarity">
    <text evidence="2">Belongs to the ABC transporter superfamily.</text>
</comment>
<organism evidence="12 13">
    <name type="scientific">Shinella fusca</name>
    <dbReference type="NCBI Taxonomy" id="544480"/>
    <lineage>
        <taxon>Bacteria</taxon>
        <taxon>Pseudomonadati</taxon>
        <taxon>Pseudomonadota</taxon>
        <taxon>Alphaproteobacteria</taxon>
        <taxon>Hyphomicrobiales</taxon>
        <taxon>Rhizobiaceae</taxon>
        <taxon>Shinella</taxon>
    </lineage>
</organism>
<dbReference type="CDD" id="cd03216">
    <property type="entry name" value="ABC_Carb_Monos_I"/>
    <property type="match status" value="1"/>
</dbReference>
<feature type="domain" description="ABC transporter" evidence="11">
    <location>
        <begin position="6"/>
        <end position="241"/>
    </location>
</feature>
<evidence type="ECO:0000256" key="7">
    <source>
        <dbReference type="ARBA" id="ARBA00022741"/>
    </source>
</evidence>
<evidence type="ECO:0000256" key="9">
    <source>
        <dbReference type="ARBA" id="ARBA00022967"/>
    </source>
</evidence>
<evidence type="ECO:0000256" key="4">
    <source>
        <dbReference type="ARBA" id="ARBA00022475"/>
    </source>
</evidence>
<evidence type="ECO:0000256" key="6">
    <source>
        <dbReference type="ARBA" id="ARBA00022737"/>
    </source>
</evidence>
<sequence>MSELAIELKGIDKSFGLVHANRNINLKVRKGTIHGIIGENGAGKSTLMSILYGFYQADHGDILIDGSKVDIRDPNAAIAAGIGMVHQHFMLVENFTVLENIMLGAEESQILNAGITKARAELKRLEKEYALEVDPDAVIEELPVGIQQRVEILKALYRRADILILDEPTGVLTPAEADHLFRILQQLKEQGKTVILITHKLREIMAITDEVSVMRRGEMVATRTTTETSVEELAELMVGRRVLLRVEKGEAKPADVKLSVRNLTVRDSRGVTMVDDVSFDIRAGEIVGIAGVAGNGQSELLEAISGIRRAASGTVLLSGSAIDVTGDADPAALRKRGLAHVPEDRHHVGLVLKFDESENAILGYHDDPKYRKGFLLDVDAIRADAEEKITAYDIRPPNPRLKTANFSGGNQQKIVLAREMERGPEVLIIGQPTRGVDVGAIEFIHKRIIEMRDQGKAVLLVSVELDEIRALSDRILVMFAGRIVGERTPEASEGELGLLMAGVEGPKEAAE</sequence>
<keyword evidence="7" id="KW-0547">Nucleotide-binding</keyword>
<dbReference type="InterPro" id="IPR003593">
    <property type="entry name" value="AAA+_ATPase"/>
</dbReference>
<comment type="subcellular location">
    <subcellularLocation>
        <location evidence="1">Cell membrane</location>
        <topology evidence="1">Peripheral membrane protein</topology>
    </subcellularLocation>
</comment>
<keyword evidence="9" id="KW-1278">Translocase</keyword>
<evidence type="ECO:0000256" key="8">
    <source>
        <dbReference type="ARBA" id="ARBA00022840"/>
    </source>
</evidence>
<feature type="domain" description="ABC transporter" evidence="11">
    <location>
        <begin position="258"/>
        <end position="505"/>
    </location>
</feature>
<dbReference type="Gene3D" id="3.40.50.300">
    <property type="entry name" value="P-loop containing nucleotide triphosphate hydrolases"/>
    <property type="match status" value="2"/>
</dbReference>
<reference evidence="12 13" key="1">
    <citation type="submission" date="2020-08" db="EMBL/GenBank/DDBJ databases">
        <title>Genomic Encyclopedia of Type Strains, Phase IV (KMG-IV): sequencing the most valuable type-strain genomes for metagenomic binning, comparative biology and taxonomic classification.</title>
        <authorList>
            <person name="Goeker M."/>
        </authorList>
    </citation>
    <scope>NUCLEOTIDE SEQUENCE [LARGE SCALE GENOMIC DNA]</scope>
    <source>
        <strain evidence="12 13">DSM 21319</strain>
    </source>
</reference>
<name>A0A7W7YVD0_9HYPH</name>
<protein>
    <submittedName>
        <fullName evidence="12">Simple sugar transport system ATP-binding protein</fullName>
    </submittedName>
</protein>
<dbReference type="CDD" id="cd03215">
    <property type="entry name" value="ABC_Carb_Monos_II"/>
    <property type="match status" value="1"/>
</dbReference>
<keyword evidence="13" id="KW-1185">Reference proteome</keyword>
<dbReference type="PROSITE" id="PS50893">
    <property type="entry name" value="ABC_TRANSPORTER_2"/>
    <property type="match status" value="2"/>
</dbReference>
<evidence type="ECO:0000313" key="13">
    <source>
        <dbReference type="Proteomes" id="UP000535406"/>
    </source>
</evidence>
<evidence type="ECO:0000256" key="5">
    <source>
        <dbReference type="ARBA" id="ARBA00022597"/>
    </source>
</evidence>
<dbReference type="Proteomes" id="UP000535406">
    <property type="component" value="Unassembled WGS sequence"/>
</dbReference>
<dbReference type="PANTHER" id="PTHR43790:SF4">
    <property type="entry name" value="GUANOSINE IMPORT ATP-BINDING PROTEIN NUPO"/>
    <property type="match status" value="1"/>
</dbReference>
<evidence type="ECO:0000256" key="1">
    <source>
        <dbReference type="ARBA" id="ARBA00004202"/>
    </source>
</evidence>
<keyword evidence="3" id="KW-0813">Transport</keyword>
<dbReference type="AlphaFoldDB" id="A0A7W7YVD0"/>
<evidence type="ECO:0000256" key="2">
    <source>
        <dbReference type="ARBA" id="ARBA00005417"/>
    </source>
</evidence>
<evidence type="ECO:0000313" key="12">
    <source>
        <dbReference type="EMBL" id="MBB5043076.1"/>
    </source>
</evidence>
<evidence type="ECO:0000259" key="11">
    <source>
        <dbReference type="PROSITE" id="PS50893"/>
    </source>
</evidence>
<dbReference type="PROSITE" id="PS00211">
    <property type="entry name" value="ABC_TRANSPORTER_1"/>
    <property type="match status" value="1"/>
</dbReference>
<dbReference type="InterPro" id="IPR017871">
    <property type="entry name" value="ABC_transporter-like_CS"/>
</dbReference>
<keyword evidence="5 12" id="KW-0762">Sugar transport</keyword>
<dbReference type="SUPFAM" id="SSF52540">
    <property type="entry name" value="P-loop containing nucleoside triphosphate hydrolases"/>
    <property type="match status" value="2"/>
</dbReference>
<accession>A0A7W7YVD0</accession>
<dbReference type="RefSeq" id="WP_184144454.1">
    <property type="nucleotide sequence ID" value="NZ_JACHIK010000007.1"/>
</dbReference>
<comment type="caution">
    <text evidence="12">The sequence shown here is derived from an EMBL/GenBank/DDBJ whole genome shotgun (WGS) entry which is preliminary data.</text>
</comment>
<keyword evidence="6" id="KW-0677">Repeat</keyword>
<dbReference type="GO" id="GO:0005886">
    <property type="term" value="C:plasma membrane"/>
    <property type="evidence" value="ECO:0007669"/>
    <property type="project" value="UniProtKB-SubCell"/>
</dbReference>
<dbReference type="SMART" id="SM00382">
    <property type="entry name" value="AAA"/>
    <property type="match status" value="2"/>
</dbReference>
<dbReference type="GO" id="GO:0016887">
    <property type="term" value="F:ATP hydrolysis activity"/>
    <property type="evidence" value="ECO:0007669"/>
    <property type="project" value="InterPro"/>
</dbReference>
<dbReference type="Pfam" id="PF00005">
    <property type="entry name" value="ABC_tran"/>
    <property type="match status" value="2"/>
</dbReference>
<dbReference type="EMBL" id="JACHIK010000007">
    <property type="protein sequence ID" value="MBB5043076.1"/>
    <property type="molecule type" value="Genomic_DNA"/>
</dbReference>
<dbReference type="GO" id="GO:0005524">
    <property type="term" value="F:ATP binding"/>
    <property type="evidence" value="ECO:0007669"/>
    <property type="project" value="UniProtKB-KW"/>
</dbReference>